<reference evidence="1" key="1">
    <citation type="submission" date="2020-06" db="EMBL/GenBank/DDBJ databases">
        <authorList>
            <person name="Li T."/>
            <person name="Hu X."/>
            <person name="Zhang T."/>
            <person name="Song X."/>
            <person name="Zhang H."/>
            <person name="Dai N."/>
            <person name="Sheng W."/>
            <person name="Hou X."/>
            <person name="Wei L."/>
        </authorList>
    </citation>
    <scope>NUCLEOTIDE SEQUENCE</scope>
    <source>
        <strain evidence="1">K16</strain>
        <tissue evidence="1">Leaf</tissue>
    </source>
</reference>
<dbReference type="EMBL" id="JACGWL010000013">
    <property type="protein sequence ID" value="KAK4389666.1"/>
    <property type="molecule type" value="Genomic_DNA"/>
</dbReference>
<organism evidence="1 2">
    <name type="scientific">Sesamum angolense</name>
    <dbReference type="NCBI Taxonomy" id="2727404"/>
    <lineage>
        <taxon>Eukaryota</taxon>
        <taxon>Viridiplantae</taxon>
        <taxon>Streptophyta</taxon>
        <taxon>Embryophyta</taxon>
        <taxon>Tracheophyta</taxon>
        <taxon>Spermatophyta</taxon>
        <taxon>Magnoliopsida</taxon>
        <taxon>eudicotyledons</taxon>
        <taxon>Gunneridae</taxon>
        <taxon>Pentapetalae</taxon>
        <taxon>asterids</taxon>
        <taxon>lamiids</taxon>
        <taxon>Lamiales</taxon>
        <taxon>Pedaliaceae</taxon>
        <taxon>Sesamum</taxon>
    </lineage>
</organism>
<name>A0AAE1WAC7_9LAMI</name>
<evidence type="ECO:0000313" key="1">
    <source>
        <dbReference type="EMBL" id="KAK4389666.1"/>
    </source>
</evidence>
<evidence type="ECO:0000313" key="2">
    <source>
        <dbReference type="Proteomes" id="UP001289374"/>
    </source>
</evidence>
<dbReference type="PANTHER" id="PTHR10775:SF188">
    <property type="entry name" value="TRANSPOSASE-ASSOCIATED DOMAIN-CONTAINING PROTEIN"/>
    <property type="match status" value="1"/>
</dbReference>
<accession>A0AAE1WAC7</accession>
<dbReference type="AlphaFoldDB" id="A0AAE1WAC7"/>
<comment type="caution">
    <text evidence="1">The sequence shown here is derived from an EMBL/GenBank/DDBJ whole genome shotgun (WGS) entry which is preliminary data.</text>
</comment>
<dbReference type="PANTHER" id="PTHR10775">
    <property type="entry name" value="OS08G0208400 PROTEIN"/>
    <property type="match status" value="1"/>
</dbReference>
<keyword evidence="2" id="KW-1185">Reference proteome</keyword>
<gene>
    <name evidence="1" type="ORF">Sango_2303600</name>
</gene>
<protein>
    <submittedName>
        <fullName evidence="1">Uncharacterized protein</fullName>
    </submittedName>
</protein>
<sequence length="345" mass="39880">MLREFSDFQKDFSRKLKAHYFPNYSLSLRRSWAHGLQVISFTHGYLELFVGTFAATLTLNSTHALSVWRPPNSNTIKINFDVAPFEYTDDFRARVITQNSEGKSIRWGPYDYLSILSDFFYDIVHAADRVLWSGCTQSHLASVTGLIIIKAEGNNSKQTYDQICEWGNNILSRDHTLLRDYYNTKKLIRDLSLPIEKIDACKTGCMFYWKNDVDLEYYKFYRDIRYKLTSPNFQSQSAKNKANLAAAVTVYRRGSSFFGRRKRKMSHNSNAIASRLRYSRSAIKRRKRPIEQPEVANATVMIKILNHPLHGHHRAIVVVVSSGRSESNRVFSLSFEAHHTIVEPS</sequence>
<proteinExistence type="predicted"/>
<reference evidence="1" key="2">
    <citation type="journal article" date="2024" name="Plant">
        <title>Genomic evolution and insights into agronomic trait innovations of Sesamum species.</title>
        <authorList>
            <person name="Miao H."/>
            <person name="Wang L."/>
            <person name="Qu L."/>
            <person name="Liu H."/>
            <person name="Sun Y."/>
            <person name="Le M."/>
            <person name="Wang Q."/>
            <person name="Wei S."/>
            <person name="Zheng Y."/>
            <person name="Lin W."/>
            <person name="Duan Y."/>
            <person name="Cao H."/>
            <person name="Xiong S."/>
            <person name="Wang X."/>
            <person name="Wei L."/>
            <person name="Li C."/>
            <person name="Ma Q."/>
            <person name="Ju M."/>
            <person name="Zhao R."/>
            <person name="Li G."/>
            <person name="Mu C."/>
            <person name="Tian Q."/>
            <person name="Mei H."/>
            <person name="Zhang T."/>
            <person name="Gao T."/>
            <person name="Zhang H."/>
        </authorList>
    </citation>
    <scope>NUCLEOTIDE SEQUENCE</scope>
    <source>
        <strain evidence="1">K16</strain>
    </source>
</reference>
<dbReference type="Proteomes" id="UP001289374">
    <property type="component" value="Unassembled WGS sequence"/>
</dbReference>